<gene>
    <name evidence="1" type="ORF">O181_000894</name>
</gene>
<reference evidence="1" key="1">
    <citation type="submission" date="2021-03" db="EMBL/GenBank/DDBJ databases">
        <title>Draft genome sequence of rust myrtle Austropuccinia psidii MF-1, a brazilian biotype.</title>
        <authorList>
            <person name="Quecine M.C."/>
            <person name="Pachon D.M.R."/>
            <person name="Bonatelli M.L."/>
            <person name="Correr F.H."/>
            <person name="Franceschini L.M."/>
            <person name="Leite T.F."/>
            <person name="Margarido G.R.A."/>
            <person name="Almeida C.A."/>
            <person name="Ferrarezi J.A."/>
            <person name="Labate C.A."/>
        </authorList>
    </citation>
    <scope>NUCLEOTIDE SEQUENCE</scope>
    <source>
        <strain evidence="1">MF-1</strain>
    </source>
</reference>
<comment type="caution">
    <text evidence="1">The sequence shown here is derived from an EMBL/GenBank/DDBJ whole genome shotgun (WGS) entry which is preliminary data.</text>
</comment>
<dbReference type="Proteomes" id="UP000765509">
    <property type="component" value="Unassembled WGS sequence"/>
</dbReference>
<keyword evidence="2" id="KW-1185">Reference proteome</keyword>
<dbReference type="EMBL" id="AVOT02000120">
    <property type="protein sequence ID" value="MBW0461179.1"/>
    <property type="molecule type" value="Genomic_DNA"/>
</dbReference>
<dbReference type="AlphaFoldDB" id="A0A9Q3B9E8"/>
<name>A0A9Q3B9E8_9BASI</name>
<sequence>MQVCSKGNHNPLDPYPESKCFQLFPEKHVAYHRRHKNQEFGVAFAACNMTSGLPVFDSGTSNSIAPGQGSFVKTRPTAERLQAANGSDIEVEAEGVLCLKPLNGDLIVKYALPMPLATLTLVAVGTFLQKGAVLRGHPGGAYLFDKDGKLMLENQLVSKIFVIKSSPSNSVN</sequence>
<protein>
    <submittedName>
        <fullName evidence="1">Uncharacterized protein</fullName>
    </submittedName>
</protein>
<accession>A0A9Q3B9E8</accession>
<evidence type="ECO:0000313" key="2">
    <source>
        <dbReference type="Proteomes" id="UP000765509"/>
    </source>
</evidence>
<proteinExistence type="predicted"/>
<organism evidence="1 2">
    <name type="scientific">Austropuccinia psidii MF-1</name>
    <dbReference type="NCBI Taxonomy" id="1389203"/>
    <lineage>
        <taxon>Eukaryota</taxon>
        <taxon>Fungi</taxon>
        <taxon>Dikarya</taxon>
        <taxon>Basidiomycota</taxon>
        <taxon>Pucciniomycotina</taxon>
        <taxon>Pucciniomycetes</taxon>
        <taxon>Pucciniales</taxon>
        <taxon>Sphaerophragmiaceae</taxon>
        <taxon>Austropuccinia</taxon>
    </lineage>
</organism>
<evidence type="ECO:0000313" key="1">
    <source>
        <dbReference type="EMBL" id="MBW0461179.1"/>
    </source>
</evidence>